<evidence type="ECO:0000313" key="2">
    <source>
        <dbReference type="EMBL" id="SHJ17664.1"/>
    </source>
</evidence>
<dbReference type="Proteomes" id="UP000184225">
    <property type="component" value="Unassembled WGS sequence"/>
</dbReference>
<dbReference type="AlphaFoldDB" id="A0A1M6H651"/>
<organism evidence="2 3">
    <name type="scientific">Mesonia phycicola</name>
    <dbReference type="NCBI Taxonomy" id="579105"/>
    <lineage>
        <taxon>Bacteria</taxon>
        <taxon>Pseudomonadati</taxon>
        <taxon>Bacteroidota</taxon>
        <taxon>Flavobacteriia</taxon>
        <taxon>Flavobacteriales</taxon>
        <taxon>Flavobacteriaceae</taxon>
        <taxon>Mesonia</taxon>
    </lineage>
</organism>
<reference evidence="2 3" key="1">
    <citation type="submission" date="2016-11" db="EMBL/GenBank/DDBJ databases">
        <authorList>
            <person name="Jaros S."/>
            <person name="Januszkiewicz K."/>
            <person name="Wedrychowicz H."/>
        </authorList>
    </citation>
    <scope>NUCLEOTIDE SEQUENCE [LARGE SCALE GENOMIC DNA]</scope>
    <source>
        <strain evidence="2 3">DSM 21425</strain>
    </source>
</reference>
<evidence type="ECO:0000313" key="3">
    <source>
        <dbReference type="Proteomes" id="UP000184225"/>
    </source>
</evidence>
<feature type="chain" id="PRO_5013110547" evidence="1">
    <location>
        <begin position="26"/>
        <end position="176"/>
    </location>
</feature>
<evidence type="ECO:0000256" key="1">
    <source>
        <dbReference type="SAM" id="SignalP"/>
    </source>
</evidence>
<dbReference type="RefSeq" id="WP_073153227.1">
    <property type="nucleotide sequence ID" value="NZ_FQYY01000009.1"/>
</dbReference>
<dbReference type="OrthoDB" id="1454770at2"/>
<dbReference type="EMBL" id="FQYY01000009">
    <property type="protein sequence ID" value="SHJ17664.1"/>
    <property type="molecule type" value="Genomic_DNA"/>
</dbReference>
<dbReference type="STRING" id="579105.SAMN04488096_109147"/>
<dbReference type="PROSITE" id="PS51257">
    <property type="entry name" value="PROKAR_LIPOPROTEIN"/>
    <property type="match status" value="1"/>
</dbReference>
<proteinExistence type="predicted"/>
<name>A0A1M6H651_9FLAO</name>
<gene>
    <name evidence="2" type="ORF">SAMN04488096_109147</name>
</gene>
<accession>A0A1M6H651</accession>
<keyword evidence="3" id="KW-1185">Reference proteome</keyword>
<protein>
    <submittedName>
        <fullName evidence="2">Uncharacterized protein</fullName>
    </submittedName>
</protein>
<feature type="signal peptide" evidence="1">
    <location>
        <begin position="1"/>
        <end position="25"/>
    </location>
</feature>
<keyword evidence="1" id="KW-0732">Signal</keyword>
<sequence>MKNLKNFLRISLILLFFTSCSNDTAIEDSNFEDNQNNIIEADNSVYENENYSDSEIDIYEIERIYYDEATDQEIPVIFQIGITEDDNDLHLFDVSENILELKGITRAEFEAELINVTNGGDEDDPNDGLSPHSKCIEACKDKYTDEDGNKIKGRGSCKANCWVDTAIRLMDAGVPF</sequence>